<dbReference type="OrthoDB" id="597635at2"/>
<evidence type="ECO:0000313" key="1">
    <source>
        <dbReference type="EMBL" id="ABL65146.1"/>
    </source>
</evidence>
<keyword evidence="2" id="KW-1185">Reference proteome</keyword>
<dbReference type="STRING" id="290317.Cpha266_1105"/>
<evidence type="ECO:0000313" key="2">
    <source>
        <dbReference type="Proteomes" id="UP000008701"/>
    </source>
</evidence>
<dbReference type="RefSeq" id="WP_011744972.1">
    <property type="nucleotide sequence ID" value="NC_008639.1"/>
</dbReference>
<organism evidence="1 2">
    <name type="scientific">Chlorobium phaeobacteroides (strain DSM 266 / SMG 266 / 2430)</name>
    <dbReference type="NCBI Taxonomy" id="290317"/>
    <lineage>
        <taxon>Bacteria</taxon>
        <taxon>Pseudomonadati</taxon>
        <taxon>Chlorobiota</taxon>
        <taxon>Chlorobiia</taxon>
        <taxon>Chlorobiales</taxon>
        <taxon>Chlorobiaceae</taxon>
        <taxon>Chlorobium/Pelodictyon group</taxon>
        <taxon>Chlorobium</taxon>
    </lineage>
</organism>
<gene>
    <name evidence="1" type="ordered locus">Cpha266_1105</name>
</gene>
<protein>
    <recommendedName>
        <fullName evidence="3">Beta-ketoacyl synthase N-terminal domain-containing protein</fullName>
    </recommendedName>
</protein>
<dbReference type="HOGENOM" id="CLU_1140984_0_0_10"/>
<dbReference type="InterPro" id="IPR016039">
    <property type="entry name" value="Thiolase-like"/>
</dbReference>
<dbReference type="AlphaFoldDB" id="A1BFG9"/>
<reference evidence="1 2" key="1">
    <citation type="submission" date="2006-12" db="EMBL/GenBank/DDBJ databases">
        <title>Complete sequence of Chlorobium phaeobacteroides DSM 266.</title>
        <authorList>
            <consortium name="US DOE Joint Genome Institute"/>
            <person name="Copeland A."/>
            <person name="Lucas S."/>
            <person name="Lapidus A."/>
            <person name="Barry K."/>
            <person name="Detter J.C."/>
            <person name="Glavina del Rio T."/>
            <person name="Hammon N."/>
            <person name="Israni S."/>
            <person name="Pitluck S."/>
            <person name="Goltsman E."/>
            <person name="Schmutz J."/>
            <person name="Larimer F."/>
            <person name="Land M."/>
            <person name="Hauser L."/>
            <person name="Mikhailova N."/>
            <person name="Li T."/>
            <person name="Overmann J."/>
            <person name="Bryant D.A."/>
            <person name="Richardson P."/>
        </authorList>
    </citation>
    <scope>NUCLEOTIDE SEQUENCE [LARGE SCALE GENOMIC DNA]</scope>
    <source>
        <strain evidence="1 2">DSM 266</strain>
    </source>
</reference>
<dbReference type="SUPFAM" id="SSF53901">
    <property type="entry name" value="Thiolase-like"/>
    <property type="match status" value="1"/>
</dbReference>
<accession>A1BFG9</accession>
<name>A1BFG9_CHLPD</name>
<dbReference type="KEGG" id="cph:Cpha266_1105"/>
<dbReference type="Gene3D" id="3.40.47.10">
    <property type="match status" value="1"/>
</dbReference>
<dbReference type="EMBL" id="CP000492">
    <property type="protein sequence ID" value="ABL65146.1"/>
    <property type="molecule type" value="Genomic_DNA"/>
</dbReference>
<dbReference type="GO" id="GO:0016746">
    <property type="term" value="F:acyltransferase activity"/>
    <property type="evidence" value="ECO:0007669"/>
    <property type="project" value="InterPro"/>
</dbReference>
<dbReference type="Proteomes" id="UP000008701">
    <property type="component" value="Chromosome"/>
</dbReference>
<evidence type="ECO:0008006" key="3">
    <source>
        <dbReference type="Google" id="ProtNLM"/>
    </source>
</evidence>
<proteinExistence type="predicted"/>
<sequence length="243" mass="27297">MSNILWSKALVPGPEINEQPYTCEYYGEQIHIPRSKALPIEERKAPLPDRKVYRSMSRSGVLLSLACLEGTAAIQPFLDISPFSVGIYCAIENGPVDLESTRKMLDVSREDFAEQYRKVRNPKMFLMQVTNLAPAQMGIFLGIMGPLNVYNSSTYGSIHALRQAEADLNAGRVTAALVCSAFSFENPLVLERIRRQNLHERILCEGAAALLLTADEKHSEWQDINFDETESYYGISHQIITQL</sequence>